<evidence type="ECO:0000313" key="18">
    <source>
        <dbReference type="Proteomes" id="UP000792457"/>
    </source>
</evidence>
<evidence type="ECO:0000313" key="17">
    <source>
        <dbReference type="EMBL" id="KAG8223584.1"/>
    </source>
</evidence>
<feature type="binding site" evidence="15">
    <location>
        <position position="176"/>
    </location>
    <ligand>
        <name>a divalent metal cation</name>
        <dbReference type="ChEBI" id="CHEBI:60240"/>
    </ligand>
</feature>
<protein>
    <recommendedName>
        <fullName evidence="8">Regucalcin</fullName>
        <ecNumber evidence="7">3.1.1.17</ecNumber>
    </recommendedName>
    <alternativeName>
        <fullName evidence="13">Gluconolactonase</fullName>
    </alternativeName>
</protein>
<dbReference type="GO" id="GO:0004341">
    <property type="term" value="F:gluconolactonase activity"/>
    <property type="evidence" value="ECO:0007669"/>
    <property type="project" value="UniProtKB-EC"/>
</dbReference>
<keyword evidence="9" id="KW-0963">Cytoplasm</keyword>
<feature type="binding site" evidence="15">
    <location>
        <position position="119"/>
    </location>
    <ligand>
        <name>substrate</name>
    </ligand>
</feature>
<evidence type="ECO:0000256" key="7">
    <source>
        <dbReference type="ARBA" id="ARBA00013227"/>
    </source>
</evidence>
<keyword evidence="10 15" id="KW-0479">Metal-binding</keyword>
<accession>A0A8K0JWC8</accession>
<dbReference type="FunFam" id="2.120.10.30:FF:000027">
    <property type="entry name" value="Regucalcin homologue"/>
    <property type="match status" value="1"/>
</dbReference>
<dbReference type="PRINTS" id="PR01790">
    <property type="entry name" value="SMP30FAMILY"/>
</dbReference>
<evidence type="ECO:0000256" key="10">
    <source>
        <dbReference type="ARBA" id="ARBA00022723"/>
    </source>
</evidence>
<sequence>MRFSKVQTMSSPKVERIAPSCILGEGPHWDEKTQKLYYIDIDGAAVLRHDPKTGKNSKVVFGGSTISLIVPVEGKPDTFLISRGKEVHLLHWDGEDKHEGGNVTLRALTSVEKDLHSNRFNDGKVDPWGRLWAGTMPMGEPFEKTSSTPGRGNLYLLNSGDTCTMETKLTSVGIANGLDWSLDRKTMYYIDSILLRVDAFDMDGSNFKPETRRTIFDFKKKNIKGVPDGMTIDTEGKLWVACFNGSQVIRIDPESGELLCSIPIPSLMTTSVAFGGPNMDILYVTSASLEMTDEQRKADPNQGALFKVTGTGCKGFPGRAVKM</sequence>
<feature type="domain" description="SMP-30/Gluconolactonase/LRE-like region" evidence="16">
    <location>
        <begin position="23"/>
        <end position="288"/>
    </location>
</feature>
<evidence type="ECO:0000259" key="16">
    <source>
        <dbReference type="Pfam" id="PF08450"/>
    </source>
</evidence>
<dbReference type="InterPro" id="IPR013658">
    <property type="entry name" value="SGL"/>
</dbReference>
<evidence type="ECO:0000256" key="11">
    <source>
        <dbReference type="ARBA" id="ARBA00022801"/>
    </source>
</evidence>
<evidence type="ECO:0000256" key="14">
    <source>
        <dbReference type="PIRSR" id="PIRSR605511-1"/>
    </source>
</evidence>
<dbReference type="InterPro" id="IPR005511">
    <property type="entry name" value="SMP-30"/>
</dbReference>
<reference evidence="17" key="1">
    <citation type="submission" date="2013-04" db="EMBL/GenBank/DDBJ databases">
        <authorList>
            <person name="Qu J."/>
            <person name="Murali S.C."/>
            <person name="Bandaranaike D."/>
            <person name="Bellair M."/>
            <person name="Blankenburg K."/>
            <person name="Chao H."/>
            <person name="Dinh H."/>
            <person name="Doddapaneni H."/>
            <person name="Downs B."/>
            <person name="Dugan-Rocha S."/>
            <person name="Elkadiri S."/>
            <person name="Gnanaolivu R.D."/>
            <person name="Hernandez B."/>
            <person name="Javaid M."/>
            <person name="Jayaseelan J.C."/>
            <person name="Lee S."/>
            <person name="Li M."/>
            <person name="Ming W."/>
            <person name="Munidasa M."/>
            <person name="Muniz J."/>
            <person name="Nguyen L."/>
            <person name="Ongeri F."/>
            <person name="Osuji N."/>
            <person name="Pu L.-L."/>
            <person name="Puazo M."/>
            <person name="Qu C."/>
            <person name="Quiroz J."/>
            <person name="Raj R."/>
            <person name="Weissenberger G."/>
            <person name="Xin Y."/>
            <person name="Zou X."/>
            <person name="Han Y."/>
            <person name="Richards S."/>
            <person name="Worley K."/>
            <person name="Muzny D."/>
            <person name="Gibbs R."/>
        </authorList>
    </citation>
    <scope>NUCLEOTIDE SEQUENCE</scope>
    <source>
        <strain evidence="17">Sampled in the wild</strain>
    </source>
</reference>
<dbReference type="EC" id="3.1.1.17" evidence="7"/>
<evidence type="ECO:0000256" key="4">
    <source>
        <dbReference type="ARBA" id="ARBA00001946"/>
    </source>
</evidence>
<feature type="binding site" evidence="15">
    <location>
        <position position="25"/>
    </location>
    <ligand>
        <name>a divalent metal cation</name>
        <dbReference type="ChEBI" id="CHEBI:60240"/>
    </ligand>
</feature>
<reference evidence="17" key="2">
    <citation type="submission" date="2017-10" db="EMBL/GenBank/DDBJ databases">
        <title>Ladona fulva Genome sequencing and assembly.</title>
        <authorList>
            <person name="Murali S."/>
            <person name="Richards S."/>
            <person name="Bandaranaike D."/>
            <person name="Bellair M."/>
            <person name="Blankenburg K."/>
            <person name="Chao H."/>
            <person name="Dinh H."/>
            <person name="Doddapaneni H."/>
            <person name="Dugan-Rocha S."/>
            <person name="Elkadiri S."/>
            <person name="Gnanaolivu R."/>
            <person name="Hernandez B."/>
            <person name="Skinner E."/>
            <person name="Javaid M."/>
            <person name="Lee S."/>
            <person name="Li M."/>
            <person name="Ming W."/>
            <person name="Munidasa M."/>
            <person name="Muniz J."/>
            <person name="Nguyen L."/>
            <person name="Hughes D."/>
            <person name="Osuji N."/>
            <person name="Pu L.-L."/>
            <person name="Puazo M."/>
            <person name="Qu C."/>
            <person name="Quiroz J."/>
            <person name="Raj R."/>
            <person name="Weissenberger G."/>
            <person name="Xin Y."/>
            <person name="Zou X."/>
            <person name="Han Y."/>
            <person name="Worley K."/>
            <person name="Muzny D."/>
            <person name="Gibbs R."/>
        </authorList>
    </citation>
    <scope>NUCLEOTIDE SEQUENCE</scope>
    <source>
        <strain evidence="17">Sampled in the wild</strain>
    </source>
</reference>
<dbReference type="PANTHER" id="PTHR10907:SF66">
    <property type="entry name" value="MIP34848P1-RELATED"/>
    <property type="match status" value="1"/>
</dbReference>
<dbReference type="GO" id="GO:0005509">
    <property type="term" value="F:calcium ion binding"/>
    <property type="evidence" value="ECO:0007669"/>
    <property type="project" value="InterPro"/>
</dbReference>
<comment type="caution">
    <text evidence="17">The sequence shown here is derived from an EMBL/GenBank/DDBJ whole genome shotgun (WGS) entry which is preliminary data.</text>
</comment>
<feature type="binding site" evidence="15">
    <location>
        <position position="121"/>
    </location>
    <ligand>
        <name>substrate</name>
    </ligand>
</feature>
<dbReference type="GO" id="GO:0019853">
    <property type="term" value="P:L-ascorbic acid biosynthetic process"/>
    <property type="evidence" value="ECO:0007669"/>
    <property type="project" value="TreeGrafter"/>
</dbReference>
<evidence type="ECO:0000256" key="12">
    <source>
        <dbReference type="ARBA" id="ARBA00022837"/>
    </source>
</evidence>
<comment type="cofactor">
    <cofactor evidence="3">
        <name>Mn(2+)</name>
        <dbReference type="ChEBI" id="CHEBI:29035"/>
    </cofactor>
</comment>
<dbReference type="GO" id="GO:0030234">
    <property type="term" value="F:enzyme regulator activity"/>
    <property type="evidence" value="ECO:0007669"/>
    <property type="project" value="InterPro"/>
</dbReference>
<evidence type="ECO:0000256" key="9">
    <source>
        <dbReference type="ARBA" id="ARBA00022490"/>
    </source>
</evidence>
<dbReference type="AlphaFoldDB" id="A0A8K0JWC8"/>
<organism evidence="17 18">
    <name type="scientific">Ladona fulva</name>
    <name type="common">Scarce chaser dragonfly</name>
    <name type="synonym">Libellula fulva</name>
    <dbReference type="NCBI Taxonomy" id="123851"/>
    <lineage>
        <taxon>Eukaryota</taxon>
        <taxon>Metazoa</taxon>
        <taxon>Ecdysozoa</taxon>
        <taxon>Arthropoda</taxon>
        <taxon>Hexapoda</taxon>
        <taxon>Insecta</taxon>
        <taxon>Pterygota</taxon>
        <taxon>Palaeoptera</taxon>
        <taxon>Odonata</taxon>
        <taxon>Epiprocta</taxon>
        <taxon>Anisoptera</taxon>
        <taxon>Libelluloidea</taxon>
        <taxon>Libellulidae</taxon>
        <taxon>Ladona</taxon>
    </lineage>
</organism>
<evidence type="ECO:0000256" key="13">
    <source>
        <dbReference type="ARBA" id="ARBA00032464"/>
    </source>
</evidence>
<comment type="subcellular location">
    <subcellularLocation>
        <location evidence="5">Cytoplasm</location>
    </subcellularLocation>
</comment>
<evidence type="ECO:0000256" key="6">
    <source>
        <dbReference type="ARBA" id="ARBA00008853"/>
    </source>
</evidence>
<name>A0A8K0JWC8_LADFU</name>
<gene>
    <name evidence="17" type="ORF">J437_LFUL004102</name>
</gene>
<comment type="cofactor">
    <cofactor evidence="15">
        <name>Zn(2+)</name>
        <dbReference type="ChEBI" id="CHEBI:29105"/>
    </cofactor>
    <text evidence="15">Binds 1 divalent metal cation per subunit.</text>
</comment>
<comment type="similarity">
    <text evidence="6">Belongs to the SMP-30/CGR1 family.</text>
</comment>
<dbReference type="OrthoDB" id="423498at2759"/>
<keyword evidence="15" id="KW-0862">Zinc</keyword>
<comment type="catalytic activity">
    <reaction evidence="1">
        <text>D-glucono-1,5-lactone + H2O = D-gluconate + H(+)</text>
        <dbReference type="Rhea" id="RHEA:10440"/>
        <dbReference type="ChEBI" id="CHEBI:15377"/>
        <dbReference type="ChEBI" id="CHEBI:15378"/>
        <dbReference type="ChEBI" id="CHEBI:16217"/>
        <dbReference type="ChEBI" id="CHEBI:18391"/>
        <dbReference type="EC" id="3.1.1.17"/>
    </reaction>
</comment>
<evidence type="ECO:0000256" key="5">
    <source>
        <dbReference type="ARBA" id="ARBA00004496"/>
    </source>
</evidence>
<dbReference type="Proteomes" id="UP000792457">
    <property type="component" value="Unassembled WGS sequence"/>
</dbReference>
<keyword evidence="12" id="KW-0106">Calcium</keyword>
<evidence type="ECO:0000256" key="1">
    <source>
        <dbReference type="ARBA" id="ARBA00001589"/>
    </source>
</evidence>
<dbReference type="EMBL" id="KZ308167">
    <property type="protein sequence ID" value="KAG8223584.1"/>
    <property type="molecule type" value="Genomic_DNA"/>
</dbReference>
<evidence type="ECO:0000256" key="15">
    <source>
        <dbReference type="PIRSR" id="PIRSR605511-2"/>
    </source>
</evidence>
<dbReference type="GO" id="GO:0005737">
    <property type="term" value="C:cytoplasm"/>
    <property type="evidence" value="ECO:0007669"/>
    <property type="project" value="UniProtKB-SubCell"/>
</dbReference>
<dbReference type="InterPro" id="IPR011042">
    <property type="entry name" value="6-blade_b-propeller_TolB-like"/>
</dbReference>
<dbReference type="InterPro" id="IPR008367">
    <property type="entry name" value="Regucalcin"/>
</dbReference>
<evidence type="ECO:0000256" key="3">
    <source>
        <dbReference type="ARBA" id="ARBA00001936"/>
    </source>
</evidence>
<dbReference type="Pfam" id="PF08450">
    <property type="entry name" value="SGL"/>
    <property type="match status" value="1"/>
</dbReference>
<dbReference type="Gene3D" id="2.120.10.30">
    <property type="entry name" value="TolB, C-terminal domain"/>
    <property type="match status" value="1"/>
</dbReference>
<comment type="cofactor">
    <cofactor evidence="4">
        <name>Mg(2+)</name>
        <dbReference type="ChEBI" id="CHEBI:18420"/>
    </cofactor>
</comment>
<keyword evidence="11" id="KW-0378">Hydrolase</keyword>
<evidence type="ECO:0000256" key="2">
    <source>
        <dbReference type="ARBA" id="ARBA00001913"/>
    </source>
</evidence>
<dbReference type="PANTHER" id="PTHR10907">
    <property type="entry name" value="REGUCALCIN"/>
    <property type="match status" value="1"/>
</dbReference>
<feature type="active site" description="Proton donor/acceptor" evidence="14">
    <location>
        <position position="228"/>
    </location>
</feature>
<dbReference type="SUPFAM" id="SSF63829">
    <property type="entry name" value="Calcium-dependent phosphotriesterase"/>
    <property type="match status" value="1"/>
</dbReference>
<proteinExistence type="inferred from homology"/>
<keyword evidence="18" id="KW-1185">Reference proteome</keyword>
<comment type="cofactor">
    <cofactor evidence="2">
        <name>Ca(2+)</name>
        <dbReference type="ChEBI" id="CHEBI:29108"/>
    </cofactor>
</comment>
<evidence type="ECO:0000256" key="8">
    <source>
        <dbReference type="ARBA" id="ARBA00016808"/>
    </source>
</evidence>
<feature type="binding site" evidence="15">
    <location>
        <position position="228"/>
    </location>
    <ligand>
        <name>a divalent metal cation</name>
        <dbReference type="ChEBI" id="CHEBI:60240"/>
    </ligand>
</feature>
<dbReference type="PRINTS" id="PR01791">
    <property type="entry name" value="REGUCALCIN"/>
</dbReference>